<evidence type="ECO:0000313" key="2">
    <source>
        <dbReference type="EMBL" id="SDT97914.1"/>
    </source>
</evidence>
<name>A0A1H2ES62_9PSED</name>
<protein>
    <submittedName>
        <fullName evidence="2">Uncharacterized protein</fullName>
    </submittedName>
</protein>
<gene>
    <name evidence="2" type="ORF">SAMN05216296_1029</name>
</gene>
<proteinExistence type="predicted"/>
<reference evidence="3" key="1">
    <citation type="submission" date="2016-10" db="EMBL/GenBank/DDBJ databases">
        <authorList>
            <person name="Varghese N."/>
            <person name="Submissions S."/>
        </authorList>
    </citation>
    <scope>NUCLEOTIDE SEQUENCE [LARGE SCALE GENOMIC DNA]</scope>
    <source>
        <strain evidence="3">DSM 17875</strain>
    </source>
</reference>
<sequence>MFVFFGSGCDMSLLSDLFAKIEKGGAPRFVANENVALRAAPAAHPDLNQQHSSESAQECVDQRRAQKPAHAQHLPMLILEAKQFDNPAPYYIKTAATASSEWIAARDQWHNHFAACGACHAPTGRYCAAGAELRQRYNALTEEQAP</sequence>
<dbReference type="EMBL" id="LT629785">
    <property type="protein sequence ID" value="SDT97914.1"/>
    <property type="molecule type" value="Genomic_DNA"/>
</dbReference>
<dbReference type="AlphaFoldDB" id="A0A1H2ES62"/>
<evidence type="ECO:0000313" key="3">
    <source>
        <dbReference type="Proteomes" id="UP000243232"/>
    </source>
</evidence>
<feature type="compositionally biased region" description="Polar residues" evidence="1">
    <location>
        <begin position="47"/>
        <end position="56"/>
    </location>
</feature>
<keyword evidence="3" id="KW-1185">Reference proteome</keyword>
<dbReference type="STRING" id="364197.SAMN05216296_1029"/>
<feature type="region of interest" description="Disordered" evidence="1">
    <location>
        <begin position="45"/>
        <end position="65"/>
    </location>
</feature>
<accession>A0A1H2ES62</accession>
<evidence type="ECO:0000256" key="1">
    <source>
        <dbReference type="SAM" id="MobiDB-lite"/>
    </source>
</evidence>
<dbReference type="Proteomes" id="UP000243232">
    <property type="component" value="Chromosome I"/>
</dbReference>
<organism evidence="2 3">
    <name type="scientific">Pseudomonas pohangensis</name>
    <dbReference type="NCBI Taxonomy" id="364197"/>
    <lineage>
        <taxon>Bacteria</taxon>
        <taxon>Pseudomonadati</taxon>
        <taxon>Pseudomonadota</taxon>
        <taxon>Gammaproteobacteria</taxon>
        <taxon>Pseudomonadales</taxon>
        <taxon>Pseudomonadaceae</taxon>
        <taxon>Pseudomonas</taxon>
    </lineage>
</organism>